<name>A0A6A4HXD2_9AGAR</name>
<feature type="transmembrane region" description="Helical" evidence="1">
    <location>
        <begin position="123"/>
        <end position="145"/>
    </location>
</feature>
<keyword evidence="3" id="KW-1185">Reference proteome</keyword>
<evidence type="ECO:0000256" key="1">
    <source>
        <dbReference type="SAM" id="Phobius"/>
    </source>
</evidence>
<feature type="transmembrane region" description="Helical" evidence="1">
    <location>
        <begin position="48"/>
        <end position="67"/>
    </location>
</feature>
<keyword evidence="1" id="KW-0472">Membrane</keyword>
<evidence type="ECO:0000313" key="3">
    <source>
        <dbReference type="Proteomes" id="UP000799118"/>
    </source>
</evidence>
<keyword evidence="1" id="KW-0812">Transmembrane</keyword>
<reference evidence="2" key="1">
    <citation type="journal article" date="2019" name="Environ. Microbiol.">
        <title>Fungal ecological strategies reflected in gene transcription - a case study of two litter decomposers.</title>
        <authorList>
            <person name="Barbi F."/>
            <person name="Kohler A."/>
            <person name="Barry K."/>
            <person name="Baskaran P."/>
            <person name="Daum C."/>
            <person name="Fauchery L."/>
            <person name="Ihrmark K."/>
            <person name="Kuo A."/>
            <person name="LaButti K."/>
            <person name="Lipzen A."/>
            <person name="Morin E."/>
            <person name="Grigoriev I.V."/>
            <person name="Henrissat B."/>
            <person name="Lindahl B."/>
            <person name="Martin F."/>
        </authorList>
    </citation>
    <scope>NUCLEOTIDE SEQUENCE</scope>
    <source>
        <strain evidence="2">JB14</strain>
    </source>
</reference>
<dbReference type="OrthoDB" id="2744793at2759"/>
<organism evidence="2 3">
    <name type="scientific">Gymnopus androsaceus JB14</name>
    <dbReference type="NCBI Taxonomy" id="1447944"/>
    <lineage>
        <taxon>Eukaryota</taxon>
        <taxon>Fungi</taxon>
        <taxon>Dikarya</taxon>
        <taxon>Basidiomycota</taxon>
        <taxon>Agaricomycotina</taxon>
        <taxon>Agaricomycetes</taxon>
        <taxon>Agaricomycetidae</taxon>
        <taxon>Agaricales</taxon>
        <taxon>Marasmiineae</taxon>
        <taxon>Omphalotaceae</taxon>
        <taxon>Gymnopus</taxon>
    </lineage>
</organism>
<dbReference type="EMBL" id="ML769427">
    <property type="protein sequence ID" value="KAE9403179.1"/>
    <property type="molecule type" value="Genomic_DNA"/>
</dbReference>
<gene>
    <name evidence="2" type="ORF">BT96DRAFT_917628</name>
</gene>
<feature type="transmembrane region" description="Helical" evidence="1">
    <location>
        <begin position="165"/>
        <end position="188"/>
    </location>
</feature>
<dbReference type="SUPFAM" id="SSF81452">
    <property type="entry name" value="Cytochrome c oxidase subunit III-like"/>
    <property type="match status" value="1"/>
</dbReference>
<feature type="non-terminal residue" evidence="2">
    <location>
        <position position="251"/>
    </location>
</feature>
<evidence type="ECO:0000313" key="2">
    <source>
        <dbReference type="EMBL" id="KAE9403179.1"/>
    </source>
</evidence>
<protein>
    <submittedName>
        <fullName evidence="2">Uncharacterized protein</fullName>
    </submittedName>
</protein>
<dbReference type="GO" id="GO:0009055">
    <property type="term" value="F:electron transfer activity"/>
    <property type="evidence" value="ECO:0007669"/>
    <property type="project" value="InterPro"/>
</dbReference>
<sequence length="251" mass="28851">MAFYMNDIWYSYVKDLIVEDTTSDLELIEDIIEFFSRMELPYDYMQPWPPTIILLLSDFIVTWRAWALFPHNKIWRLLLLTMMVGNTFINILDCSFHNLISDDSRIDTAIGTFAVFNDPKLDWISVVLSFAVNFLATLSIIWKAWHHHRFLAEASIRKKTQVQKILLLLIESGSIFCVAQAVYLGFIFSDKITSIDTKTSVTSYTIPVTQILTIAAAWYPAMVVMLIHCQEDSIPGMEPFYDHGSDISAAN</sequence>
<feature type="transmembrane region" description="Helical" evidence="1">
    <location>
        <begin position="74"/>
        <end position="92"/>
    </location>
</feature>
<feature type="transmembrane region" description="Helical" evidence="1">
    <location>
        <begin position="208"/>
        <end position="227"/>
    </location>
</feature>
<proteinExistence type="predicted"/>
<keyword evidence="1" id="KW-1133">Transmembrane helix</keyword>
<dbReference type="InterPro" id="IPR035973">
    <property type="entry name" value="Cyt_c_oxidase_su3-like_sf"/>
</dbReference>
<dbReference type="Proteomes" id="UP000799118">
    <property type="component" value="Unassembled WGS sequence"/>
</dbReference>
<dbReference type="AlphaFoldDB" id="A0A6A4HXD2"/>
<dbReference type="GO" id="GO:0016020">
    <property type="term" value="C:membrane"/>
    <property type="evidence" value="ECO:0007669"/>
    <property type="project" value="InterPro"/>
</dbReference>
<accession>A0A6A4HXD2</accession>